<reference evidence="5 6" key="1">
    <citation type="submission" date="2021-05" db="EMBL/GenBank/DDBJ databases">
        <title>Genome Assembly of Synthetic Allotetraploid Brassica napus Reveals Homoeologous Exchanges between Subgenomes.</title>
        <authorList>
            <person name="Davis J.T."/>
        </authorList>
    </citation>
    <scope>NUCLEOTIDE SEQUENCE [LARGE SCALE GENOMIC DNA]</scope>
    <source>
        <strain evidence="6">cv. Da-Ae</strain>
        <tissue evidence="5">Seedling</tissue>
    </source>
</reference>
<evidence type="ECO:0000256" key="2">
    <source>
        <dbReference type="ARBA" id="ARBA00022840"/>
    </source>
</evidence>
<organism evidence="5 6">
    <name type="scientific">Brassica napus</name>
    <name type="common">Rape</name>
    <dbReference type="NCBI Taxonomy" id="3708"/>
    <lineage>
        <taxon>Eukaryota</taxon>
        <taxon>Viridiplantae</taxon>
        <taxon>Streptophyta</taxon>
        <taxon>Embryophyta</taxon>
        <taxon>Tracheophyta</taxon>
        <taxon>Spermatophyta</taxon>
        <taxon>Magnoliopsida</taxon>
        <taxon>eudicotyledons</taxon>
        <taxon>Gunneridae</taxon>
        <taxon>Pentapetalae</taxon>
        <taxon>rosids</taxon>
        <taxon>malvids</taxon>
        <taxon>Brassicales</taxon>
        <taxon>Brassicaceae</taxon>
        <taxon>Brassiceae</taxon>
        <taxon>Brassica</taxon>
    </lineage>
</organism>
<evidence type="ECO:0000313" key="6">
    <source>
        <dbReference type="Proteomes" id="UP000824890"/>
    </source>
</evidence>
<feature type="transmembrane region" description="Helical" evidence="3">
    <location>
        <begin position="46"/>
        <end position="64"/>
    </location>
</feature>
<feature type="non-terminal residue" evidence="5">
    <location>
        <position position="1"/>
    </location>
</feature>
<evidence type="ECO:0000256" key="1">
    <source>
        <dbReference type="ARBA" id="ARBA00022741"/>
    </source>
</evidence>
<keyword evidence="3" id="KW-1133">Transmembrane helix</keyword>
<feature type="non-terminal residue" evidence="5">
    <location>
        <position position="148"/>
    </location>
</feature>
<dbReference type="Pfam" id="PF13522">
    <property type="entry name" value="GATase_6"/>
    <property type="match status" value="1"/>
</dbReference>
<dbReference type="InterPro" id="IPR029055">
    <property type="entry name" value="Ntn_hydrolases_N"/>
</dbReference>
<evidence type="ECO:0000259" key="4">
    <source>
        <dbReference type="PROSITE" id="PS51278"/>
    </source>
</evidence>
<gene>
    <name evidence="5" type="ORF">HID58_079018</name>
</gene>
<dbReference type="PANTHER" id="PTHR11772:SF38">
    <property type="entry name" value="ASPARAGINE SYNTHETASE [GLUTAMINE-HYDROLYZING] 3"/>
    <property type="match status" value="1"/>
</dbReference>
<proteinExistence type="predicted"/>
<feature type="domain" description="Glutamine amidotransferase type-2" evidence="4">
    <location>
        <begin position="47"/>
        <end position="148"/>
    </location>
</feature>
<keyword evidence="1" id="KW-0547">Nucleotide-binding</keyword>
<accession>A0ABQ7Y2J2</accession>
<comment type="caution">
    <text evidence="5">The sequence shown here is derived from an EMBL/GenBank/DDBJ whole genome shotgun (WGS) entry which is preliminary data.</text>
</comment>
<evidence type="ECO:0000256" key="3">
    <source>
        <dbReference type="SAM" id="Phobius"/>
    </source>
</evidence>
<dbReference type="InterPro" id="IPR017932">
    <property type="entry name" value="GATase_2_dom"/>
</dbReference>
<keyword evidence="3" id="KW-0472">Membrane</keyword>
<protein>
    <recommendedName>
        <fullName evidence="4">Glutamine amidotransferase type-2 domain-containing protein</fullName>
    </recommendedName>
</protein>
<name>A0ABQ7Y2J2_BRANA</name>
<dbReference type="PROSITE" id="PS51278">
    <property type="entry name" value="GATASE_TYPE_2"/>
    <property type="match status" value="1"/>
</dbReference>
<keyword evidence="2" id="KW-0067">ATP-binding</keyword>
<sequence length="148" mass="16489">HVLFPSSSFNSPLLILFFSILVTDKSSSFFHLLASPPVPDYSRLKLCLLSANLLIAIAGVLVVLNRIESLMLQGIDWSGLHCNEDCYLAHERLAIIDPISGDQPLYNGDKTIVITVNGEIYNHKALRETESLKSHKYHTESDCEVLAH</sequence>
<dbReference type="EMBL" id="JAGKQM010000018">
    <property type="protein sequence ID" value="KAH0861807.1"/>
    <property type="molecule type" value="Genomic_DNA"/>
</dbReference>
<dbReference type="Proteomes" id="UP000824890">
    <property type="component" value="Unassembled WGS sequence"/>
</dbReference>
<keyword evidence="6" id="KW-1185">Reference proteome</keyword>
<evidence type="ECO:0000313" key="5">
    <source>
        <dbReference type="EMBL" id="KAH0861807.1"/>
    </source>
</evidence>
<keyword evidence="3" id="KW-0812">Transmembrane</keyword>
<dbReference type="InterPro" id="IPR050795">
    <property type="entry name" value="Asn_Synthetase"/>
</dbReference>
<dbReference type="SUPFAM" id="SSF56235">
    <property type="entry name" value="N-terminal nucleophile aminohydrolases (Ntn hydrolases)"/>
    <property type="match status" value="1"/>
</dbReference>
<dbReference type="Gene3D" id="3.60.20.10">
    <property type="entry name" value="Glutamine Phosphoribosylpyrophosphate, subunit 1, domain 1"/>
    <property type="match status" value="1"/>
</dbReference>
<feature type="transmembrane region" description="Helical" evidence="3">
    <location>
        <begin position="12"/>
        <end position="34"/>
    </location>
</feature>
<dbReference type="PANTHER" id="PTHR11772">
    <property type="entry name" value="ASPARAGINE SYNTHETASE"/>
    <property type="match status" value="1"/>
</dbReference>